<gene>
    <name evidence="1" type="ORF">PAC_01040</name>
</gene>
<protein>
    <submittedName>
        <fullName evidence="1">Uncharacterized protein</fullName>
    </submittedName>
</protein>
<name>A0A1L7WEF8_9HELO</name>
<accession>A0A1L7WEF8</accession>
<dbReference type="AlphaFoldDB" id="A0A1L7WEF8"/>
<keyword evidence="2" id="KW-1185">Reference proteome</keyword>
<evidence type="ECO:0000313" key="1">
    <source>
        <dbReference type="EMBL" id="CZR51165.1"/>
    </source>
</evidence>
<dbReference type="Proteomes" id="UP000184330">
    <property type="component" value="Unassembled WGS sequence"/>
</dbReference>
<organism evidence="1 2">
    <name type="scientific">Phialocephala subalpina</name>
    <dbReference type="NCBI Taxonomy" id="576137"/>
    <lineage>
        <taxon>Eukaryota</taxon>
        <taxon>Fungi</taxon>
        <taxon>Dikarya</taxon>
        <taxon>Ascomycota</taxon>
        <taxon>Pezizomycotina</taxon>
        <taxon>Leotiomycetes</taxon>
        <taxon>Helotiales</taxon>
        <taxon>Mollisiaceae</taxon>
        <taxon>Phialocephala</taxon>
        <taxon>Phialocephala fortinii species complex</taxon>
    </lineage>
</organism>
<proteinExistence type="predicted"/>
<sequence>MSLDSVVPSLPKELGPVFNKIAGKAVVVTASASNNIARDNAVQVCGPVAGTIQYVGPTLAYEGPYRFNLSLHCHVGESDTCWRLIGGTGAAEVSTSERSPPPRTAQKLPEMLSETPKLDGQYPAVQAPKTQQLHWHDREKGFMTVLAVFDPSTEGNWIASRIVKRLKLDYQQASIHKDVPVIMGQTFEKTRIFVDLKYSKQKGSNQCYQRFYVINHCKTFDILLGAKPCP</sequence>
<reference evidence="1 2" key="1">
    <citation type="submission" date="2016-03" db="EMBL/GenBank/DDBJ databases">
        <authorList>
            <person name="Ploux O."/>
        </authorList>
    </citation>
    <scope>NUCLEOTIDE SEQUENCE [LARGE SCALE GENOMIC DNA]</scope>
    <source>
        <strain evidence="1 2">UAMH 11012</strain>
    </source>
</reference>
<evidence type="ECO:0000313" key="2">
    <source>
        <dbReference type="Proteomes" id="UP000184330"/>
    </source>
</evidence>
<dbReference type="EMBL" id="FJOG01000001">
    <property type="protein sequence ID" value="CZR51165.1"/>
    <property type="molecule type" value="Genomic_DNA"/>
</dbReference>
<dbReference type="OrthoDB" id="3506906at2759"/>